<dbReference type="PANTHER" id="PTHR32234">
    <property type="entry name" value="THIOL:DISULFIDE INTERCHANGE PROTEIN DSBD"/>
    <property type="match status" value="1"/>
</dbReference>
<dbReference type="EMBL" id="JAGSPA010000002">
    <property type="protein sequence ID" value="MBV7256782.1"/>
    <property type="molecule type" value="Genomic_DNA"/>
</dbReference>
<keyword evidence="5" id="KW-1185">Reference proteome</keyword>
<evidence type="ECO:0000313" key="5">
    <source>
        <dbReference type="Proteomes" id="UP000722336"/>
    </source>
</evidence>
<feature type="chain" id="PRO_5046779101" evidence="2">
    <location>
        <begin position="25"/>
        <end position="684"/>
    </location>
</feature>
<reference evidence="4 5" key="1">
    <citation type="submission" date="2021-04" db="EMBL/GenBank/DDBJ databases">
        <authorList>
            <person name="Pira H."/>
            <person name="Risdian C."/>
            <person name="Wink J."/>
        </authorList>
    </citation>
    <scope>NUCLEOTIDE SEQUENCE [LARGE SCALE GENOMIC DNA]</scope>
    <source>
        <strain evidence="4 5">WHA3</strain>
    </source>
</reference>
<feature type="signal peptide" evidence="2">
    <location>
        <begin position="1"/>
        <end position="24"/>
    </location>
</feature>
<evidence type="ECO:0000256" key="1">
    <source>
        <dbReference type="SAM" id="Phobius"/>
    </source>
</evidence>
<keyword evidence="1" id="KW-0472">Membrane</keyword>
<dbReference type="InterPro" id="IPR028250">
    <property type="entry name" value="DsbDN"/>
</dbReference>
<keyword evidence="2" id="KW-0732">Signal</keyword>
<dbReference type="Proteomes" id="UP000722336">
    <property type="component" value="Unassembled WGS sequence"/>
</dbReference>
<gene>
    <name evidence="4" type="ORF">KCG44_08280</name>
</gene>
<dbReference type="InterPro" id="IPR035671">
    <property type="entry name" value="DsbD_gamma"/>
</dbReference>
<feature type="transmembrane region" description="Helical" evidence="1">
    <location>
        <begin position="509"/>
        <end position="529"/>
    </location>
</feature>
<evidence type="ECO:0000256" key="2">
    <source>
        <dbReference type="SAM" id="SignalP"/>
    </source>
</evidence>
<feature type="transmembrane region" description="Helical" evidence="1">
    <location>
        <begin position="288"/>
        <end position="312"/>
    </location>
</feature>
<protein>
    <submittedName>
        <fullName evidence="4">Thioredoxin family protein</fullName>
    </submittedName>
</protein>
<dbReference type="Pfam" id="PF11412">
    <property type="entry name" value="DsbD_N"/>
    <property type="match status" value="1"/>
</dbReference>
<feature type="transmembrane region" description="Helical" evidence="1">
    <location>
        <begin position="372"/>
        <end position="391"/>
    </location>
</feature>
<name>A0ABS6SEE9_9SPHN</name>
<evidence type="ECO:0000313" key="4">
    <source>
        <dbReference type="EMBL" id="MBV7256782.1"/>
    </source>
</evidence>
<accession>A0ABS6SEE9</accession>
<feature type="transmembrane region" description="Helical" evidence="1">
    <location>
        <begin position="536"/>
        <end position="554"/>
    </location>
</feature>
<feature type="domain" description="Thiol:disulfide interchange protein DsbD N-terminal" evidence="3">
    <location>
        <begin position="35"/>
        <end position="147"/>
    </location>
</feature>
<organism evidence="4 5">
    <name type="scientific">Pacificimonas pallii</name>
    <dbReference type="NCBI Taxonomy" id="2827236"/>
    <lineage>
        <taxon>Bacteria</taxon>
        <taxon>Pseudomonadati</taxon>
        <taxon>Pseudomonadota</taxon>
        <taxon>Alphaproteobacteria</taxon>
        <taxon>Sphingomonadales</taxon>
        <taxon>Sphingosinicellaceae</taxon>
        <taxon>Pacificimonas</taxon>
    </lineage>
</organism>
<sequence>MSVMHLSKILMTLLALLIVLPASAQLVQNPYARIELKAGPAEAGARTVAIVMTPMAGWHTYWKNPGAAGVETRAQWELPRGASAADIQYPVPSRFLVSGIMNYVFEGESALLVDMAGLPQTGPHRAALTLDYLVCDDSICVPESAALSADLRDIETSDRQIAEYRSALPARDGWTGQFAIESDVLRAAISMPGAARVTDAYFFPLIDGALDYNAPQAVSVAGGKLVLETAAGYDPGVTEIPGVLKLFMGGDAVGAELLLSAGDVPAMGAPLAAGAPPAESAGAPSPSLALAFGLALLGGLFLNVMPCVFPILSLKALSLAKGGASPAAARSEALFYTLGIVTTILALGGALLALRAGGASVGWAFQLQDPRVVAGLLLLVTAIALNLAGLYQLPGISLSGDGAAASGGKSGAFWTGALAAVVATPCTGPFMGAALGAALVLSGPAAMVIFLGLGLGLALPFLAIGFVPALRHRLPRPGPWMARLRKLLSLPMFATALGLIWVLGRQAGVDGLVIGVGAALLLGLALWWLGMSGRKILPMLTGAAAVIIAAMVPLKAQEGAAAAVTTAALPNSAAFSRAALQGLRDEGVPTFVYFTADWCITCKVNEKGALSDADVVQAFQDAGVRTLVGDWTRADPEITDYLASHGRAGVPLYLYFAAGDEARLLPQILSADMLIALTREPDTA</sequence>
<proteinExistence type="predicted"/>
<keyword evidence="1" id="KW-1133">Transmembrane helix</keyword>
<feature type="transmembrane region" description="Helical" evidence="1">
    <location>
        <begin position="487"/>
        <end position="503"/>
    </location>
</feature>
<dbReference type="CDD" id="cd02953">
    <property type="entry name" value="DsbDgamma"/>
    <property type="match status" value="1"/>
</dbReference>
<keyword evidence="1" id="KW-0812">Transmembrane</keyword>
<feature type="transmembrane region" description="Helical" evidence="1">
    <location>
        <begin position="445"/>
        <end position="467"/>
    </location>
</feature>
<feature type="transmembrane region" description="Helical" evidence="1">
    <location>
        <begin position="412"/>
        <end position="439"/>
    </location>
</feature>
<evidence type="ECO:0000259" key="3">
    <source>
        <dbReference type="Pfam" id="PF11412"/>
    </source>
</evidence>
<feature type="transmembrane region" description="Helical" evidence="1">
    <location>
        <begin position="333"/>
        <end position="352"/>
    </location>
</feature>
<dbReference type="Pfam" id="PF13899">
    <property type="entry name" value="Thioredoxin_7"/>
    <property type="match status" value="1"/>
</dbReference>
<dbReference type="PANTHER" id="PTHR32234:SF3">
    <property type="entry name" value="SUPPRESSION OF COPPER SENSITIVITY PROTEIN"/>
    <property type="match status" value="1"/>
</dbReference>
<comment type="caution">
    <text evidence="4">The sequence shown here is derived from an EMBL/GenBank/DDBJ whole genome shotgun (WGS) entry which is preliminary data.</text>
</comment>